<comment type="caution">
    <text evidence="1">The sequence shown here is derived from an EMBL/GenBank/DDBJ whole genome shotgun (WGS) entry which is preliminary data.</text>
</comment>
<protein>
    <submittedName>
        <fullName evidence="1">Uncharacterized protein</fullName>
    </submittedName>
</protein>
<gene>
    <name evidence="1" type="ORF">DPMN_017901</name>
</gene>
<keyword evidence="2" id="KW-1185">Reference proteome</keyword>
<evidence type="ECO:0000313" key="2">
    <source>
        <dbReference type="Proteomes" id="UP000828390"/>
    </source>
</evidence>
<sequence length="268" mass="30609">MTLPQARERVLRKMSKGAKTKETEILDKELHTSKVRQEKPLQLLQTPAVPQVPHSERLKFAEYLGHAFQNLPISIYRDVQKSMFELMFNAEKQADMESRMSVPASFNIPPQQYQQWQPDPSQWPSRPVASARSVWHSQEPAWVDKQFPGYAQSPSQQELSRKMSLQTFTYTGMVPSVGRKQRQRSSGASGSQEDGSFSLSAYMMNSDPTADDVQATETTYTEFRVRLYSLSCVETVIFDCLLCLLSCVKRIASSYFFMLGIIIEKDLN</sequence>
<accession>A0A9D4NFL0</accession>
<dbReference type="Proteomes" id="UP000828390">
    <property type="component" value="Unassembled WGS sequence"/>
</dbReference>
<reference evidence="1" key="1">
    <citation type="journal article" date="2019" name="bioRxiv">
        <title>The Genome of the Zebra Mussel, Dreissena polymorpha: A Resource for Invasive Species Research.</title>
        <authorList>
            <person name="McCartney M.A."/>
            <person name="Auch B."/>
            <person name="Kono T."/>
            <person name="Mallez S."/>
            <person name="Zhang Y."/>
            <person name="Obille A."/>
            <person name="Becker A."/>
            <person name="Abrahante J.E."/>
            <person name="Garbe J."/>
            <person name="Badalamenti J.P."/>
            <person name="Herman A."/>
            <person name="Mangelson H."/>
            <person name="Liachko I."/>
            <person name="Sullivan S."/>
            <person name="Sone E.D."/>
            <person name="Koren S."/>
            <person name="Silverstein K.A.T."/>
            <person name="Beckman K.B."/>
            <person name="Gohl D.M."/>
        </authorList>
    </citation>
    <scope>NUCLEOTIDE SEQUENCE</scope>
    <source>
        <strain evidence="1">Duluth1</strain>
        <tissue evidence="1">Whole animal</tissue>
    </source>
</reference>
<reference evidence="1" key="2">
    <citation type="submission" date="2020-11" db="EMBL/GenBank/DDBJ databases">
        <authorList>
            <person name="McCartney M.A."/>
            <person name="Auch B."/>
            <person name="Kono T."/>
            <person name="Mallez S."/>
            <person name="Becker A."/>
            <person name="Gohl D.M."/>
            <person name="Silverstein K.A.T."/>
            <person name="Koren S."/>
            <person name="Bechman K.B."/>
            <person name="Herman A."/>
            <person name="Abrahante J.E."/>
            <person name="Garbe J."/>
        </authorList>
    </citation>
    <scope>NUCLEOTIDE SEQUENCE</scope>
    <source>
        <strain evidence="1">Duluth1</strain>
        <tissue evidence="1">Whole animal</tissue>
    </source>
</reference>
<evidence type="ECO:0000313" key="1">
    <source>
        <dbReference type="EMBL" id="KAH3893751.1"/>
    </source>
</evidence>
<name>A0A9D4NFL0_DREPO</name>
<organism evidence="1 2">
    <name type="scientific">Dreissena polymorpha</name>
    <name type="common">Zebra mussel</name>
    <name type="synonym">Mytilus polymorpha</name>
    <dbReference type="NCBI Taxonomy" id="45954"/>
    <lineage>
        <taxon>Eukaryota</taxon>
        <taxon>Metazoa</taxon>
        <taxon>Spiralia</taxon>
        <taxon>Lophotrochozoa</taxon>
        <taxon>Mollusca</taxon>
        <taxon>Bivalvia</taxon>
        <taxon>Autobranchia</taxon>
        <taxon>Heteroconchia</taxon>
        <taxon>Euheterodonta</taxon>
        <taxon>Imparidentia</taxon>
        <taxon>Neoheterodontei</taxon>
        <taxon>Myida</taxon>
        <taxon>Dreissenoidea</taxon>
        <taxon>Dreissenidae</taxon>
        <taxon>Dreissena</taxon>
    </lineage>
</organism>
<proteinExistence type="predicted"/>
<dbReference type="AlphaFoldDB" id="A0A9D4NFL0"/>
<dbReference type="EMBL" id="JAIWYP010000001">
    <property type="protein sequence ID" value="KAH3893751.1"/>
    <property type="molecule type" value="Genomic_DNA"/>
</dbReference>